<reference evidence="3 4" key="1">
    <citation type="journal article" date="2015" name="Genome Announc.">
        <title>Complete genome sequence of Vibrio alginolyticus ATCC 17749.</title>
        <authorList>
            <person name="Liu X.F."/>
            <person name="Cao Y."/>
            <person name="Zhang H.L."/>
            <person name="Chen Y.J."/>
            <person name="Hu C.J."/>
        </authorList>
    </citation>
    <scope>NUCLEOTIDE SEQUENCE [LARGE SCALE GENOMIC DNA]</scope>
    <source>
        <strain evidence="4">ATCC 17749 / DSM 2171 / NBRC 15630 / NCIMB 1903 / NCTC 12160 / XII-53</strain>
    </source>
</reference>
<dbReference type="PRINTS" id="PR00081">
    <property type="entry name" value="GDHRDH"/>
</dbReference>
<dbReference type="PANTHER" id="PTHR43639">
    <property type="entry name" value="OXIDOREDUCTASE, SHORT-CHAIN DEHYDROGENASE/REDUCTASE FAMILY (AFU_ORTHOLOGUE AFUA_5G02870)"/>
    <property type="match status" value="1"/>
</dbReference>
<evidence type="ECO:0000313" key="3">
    <source>
        <dbReference type="EMBL" id="AGV19178.1"/>
    </source>
</evidence>
<evidence type="ECO:0000256" key="1">
    <source>
        <dbReference type="ARBA" id="ARBA00006484"/>
    </source>
</evidence>
<accession>A0A2I3CKU6</accession>
<dbReference type="SUPFAM" id="SSF51735">
    <property type="entry name" value="NAD(P)-binding Rossmann-fold domains"/>
    <property type="match status" value="1"/>
</dbReference>
<evidence type="ECO:0000313" key="4">
    <source>
        <dbReference type="Proteomes" id="UP000016714"/>
    </source>
</evidence>
<sequence>MSKLALVTGGSGGLGAAICRKLAQSGYRVILTYNSNQKAADDVLSSLPRNEHLAFKLNVADSSAIEQLKHQVSEMSDKLDLLVNCAGMTKFVAHADLQSLDDQLFDQIFQVNVRAPFAMVRAFEPLLQQANGCVVNITSIAAQTAMGSNIAYCASKSAAENMTRSLARALSPEIRVLAVAPGLVDTEFVKGLDDAWRNQQEQSTPLKRLANDEEVAQAVYAAAEVLTFSTGNTIAVDGGRPLGL</sequence>
<dbReference type="HOGENOM" id="CLU_010194_1_3_6"/>
<evidence type="ECO:0000256" key="2">
    <source>
        <dbReference type="ARBA" id="ARBA00023002"/>
    </source>
</evidence>
<dbReference type="InterPro" id="IPR020904">
    <property type="entry name" value="Sc_DH/Rdtase_CS"/>
</dbReference>
<comment type="similarity">
    <text evidence="1">Belongs to the short-chain dehydrogenases/reductases (SDR) family.</text>
</comment>
<name>A0A2I3CKU6_VIBAX</name>
<dbReference type="CDD" id="cd05233">
    <property type="entry name" value="SDR_c"/>
    <property type="match status" value="1"/>
</dbReference>
<dbReference type="EMBL" id="CP006719">
    <property type="protein sequence ID" value="AGV19178.1"/>
    <property type="molecule type" value="Genomic_DNA"/>
</dbReference>
<protein>
    <recommendedName>
        <fullName evidence="5">Short-chain dehydrogenase</fullName>
    </recommendedName>
</protein>
<dbReference type="PRINTS" id="PR00080">
    <property type="entry name" value="SDRFAMILY"/>
</dbReference>
<dbReference type="FunFam" id="3.40.50.720:FF:000084">
    <property type="entry name" value="Short-chain dehydrogenase reductase"/>
    <property type="match status" value="1"/>
</dbReference>
<dbReference type="PANTHER" id="PTHR43639:SF1">
    <property type="entry name" value="SHORT-CHAIN DEHYDROGENASE_REDUCTASE FAMILY PROTEIN"/>
    <property type="match status" value="1"/>
</dbReference>
<dbReference type="RefSeq" id="WP_017820108.1">
    <property type="nucleotide sequence ID" value="NC_022359.1"/>
</dbReference>
<dbReference type="PROSITE" id="PS00061">
    <property type="entry name" value="ADH_SHORT"/>
    <property type="match status" value="1"/>
</dbReference>
<proteinExistence type="inferred from homology"/>
<keyword evidence="2" id="KW-0560">Oxidoreductase</keyword>
<dbReference type="AlphaFoldDB" id="A0A2I3CKU6"/>
<dbReference type="Gene3D" id="3.40.50.720">
    <property type="entry name" value="NAD(P)-binding Rossmann-like Domain"/>
    <property type="match status" value="1"/>
</dbReference>
<organism evidence="3 4">
    <name type="scientific">Vibrio alginolyticus (strain ATCC 17749 / DSM 2171 / NBRC 15630 / NCIMB 1903 / NCTC 12160 / XII-53)</name>
    <dbReference type="NCBI Taxonomy" id="1219076"/>
    <lineage>
        <taxon>Bacteria</taxon>
        <taxon>Pseudomonadati</taxon>
        <taxon>Pseudomonadota</taxon>
        <taxon>Gammaproteobacteria</taxon>
        <taxon>Vibrionales</taxon>
        <taxon>Vibrionaceae</taxon>
        <taxon>Vibrio</taxon>
    </lineage>
</organism>
<evidence type="ECO:0008006" key="5">
    <source>
        <dbReference type="Google" id="ProtNLM"/>
    </source>
</evidence>
<dbReference type="InterPro" id="IPR002347">
    <property type="entry name" value="SDR_fam"/>
</dbReference>
<dbReference type="InterPro" id="IPR036291">
    <property type="entry name" value="NAD(P)-bd_dom_sf"/>
</dbReference>
<dbReference type="KEGG" id="vag:N646_3368"/>
<dbReference type="GO" id="GO:0016491">
    <property type="term" value="F:oxidoreductase activity"/>
    <property type="evidence" value="ECO:0007669"/>
    <property type="project" value="UniProtKB-KW"/>
</dbReference>
<dbReference type="Proteomes" id="UP000016714">
    <property type="component" value="Chromosome 2"/>
</dbReference>
<gene>
    <name evidence="3" type="ORF">N646_3368</name>
</gene>
<dbReference type="Pfam" id="PF13561">
    <property type="entry name" value="adh_short_C2"/>
    <property type="match status" value="1"/>
</dbReference>